<gene>
    <name evidence="1" type="ORF">EYE40_10445</name>
</gene>
<organism evidence="1 2">
    <name type="scientific">Glaciihabitans arcticus</name>
    <dbReference type="NCBI Taxonomy" id="2668039"/>
    <lineage>
        <taxon>Bacteria</taxon>
        <taxon>Bacillati</taxon>
        <taxon>Actinomycetota</taxon>
        <taxon>Actinomycetes</taxon>
        <taxon>Micrococcales</taxon>
        <taxon>Microbacteriaceae</taxon>
        <taxon>Glaciihabitans</taxon>
    </lineage>
</organism>
<evidence type="ECO:0000313" key="2">
    <source>
        <dbReference type="Proteomes" id="UP000294194"/>
    </source>
</evidence>
<protein>
    <submittedName>
        <fullName evidence="1">Uncharacterized protein</fullName>
    </submittedName>
</protein>
<dbReference type="AlphaFoldDB" id="A0A4Q9GU99"/>
<proteinExistence type="predicted"/>
<dbReference type="EMBL" id="SISG01000001">
    <property type="protein sequence ID" value="TBN57774.1"/>
    <property type="molecule type" value="Genomic_DNA"/>
</dbReference>
<comment type="caution">
    <text evidence="1">The sequence shown here is derived from an EMBL/GenBank/DDBJ whole genome shotgun (WGS) entry which is preliminary data.</text>
</comment>
<evidence type="ECO:0000313" key="1">
    <source>
        <dbReference type="EMBL" id="TBN57774.1"/>
    </source>
</evidence>
<name>A0A4Q9GU99_9MICO</name>
<dbReference type="RefSeq" id="WP_130981885.1">
    <property type="nucleotide sequence ID" value="NZ_SISG01000001.1"/>
</dbReference>
<accession>A0A4Q9GU99</accession>
<sequence length="149" mass="17023">MTTVAQSMILTELDELLPYRGAVQARRAIEFSTALSGSPGESLGRVQFHALRLPAPELQVEFFDELGSIGFVDFYWRDLGLIGEFDGVSKYGARRLFQTGLTLRDILMREKAREDRLRRVSRGFVRLGWKLVNDRQALAAELRRYGLTR</sequence>
<keyword evidence="2" id="KW-1185">Reference proteome</keyword>
<reference evidence="2" key="1">
    <citation type="submission" date="2019-02" db="EMBL/GenBank/DDBJ databases">
        <title>Glaciihabitans arcticus sp. nov., a psychrotolerant bacterium isolated from polar soil.</title>
        <authorList>
            <person name="Dahal R.H."/>
        </authorList>
    </citation>
    <scope>NUCLEOTIDE SEQUENCE [LARGE SCALE GENOMIC DNA]</scope>
    <source>
        <strain evidence="2">RP-3-7</strain>
    </source>
</reference>
<dbReference type="Proteomes" id="UP000294194">
    <property type="component" value="Unassembled WGS sequence"/>
</dbReference>